<dbReference type="eggNOG" id="COG1609">
    <property type="taxonomic scope" value="Bacteria"/>
</dbReference>
<dbReference type="PANTHER" id="PTHR30146:SF109">
    <property type="entry name" value="HTH-TYPE TRANSCRIPTIONAL REGULATOR GALS"/>
    <property type="match status" value="1"/>
</dbReference>
<gene>
    <name evidence="5" type="ordered locus">Trad_1727</name>
</gene>
<proteinExistence type="predicted"/>
<evidence type="ECO:0000259" key="4">
    <source>
        <dbReference type="PROSITE" id="PS50932"/>
    </source>
</evidence>
<dbReference type="PANTHER" id="PTHR30146">
    <property type="entry name" value="LACI-RELATED TRANSCRIPTIONAL REPRESSOR"/>
    <property type="match status" value="1"/>
</dbReference>
<keyword evidence="3" id="KW-0804">Transcription</keyword>
<reference evidence="6" key="1">
    <citation type="submission" date="2010-05" db="EMBL/GenBank/DDBJ databases">
        <title>The complete genome of Truepera radiovictris DSM 17093.</title>
        <authorList>
            <consortium name="US DOE Joint Genome Institute (JGI-PGF)"/>
            <person name="Lucas S."/>
            <person name="Copeland A."/>
            <person name="Lapidus A."/>
            <person name="Glavina del Rio T."/>
            <person name="Dalin E."/>
            <person name="Tice H."/>
            <person name="Bruce D."/>
            <person name="Goodwin L."/>
            <person name="Pitluck S."/>
            <person name="Kyrpides N."/>
            <person name="Mavromatis K."/>
            <person name="Ovchinnikova G."/>
            <person name="Munk A.C."/>
            <person name="Detter J.C."/>
            <person name="Han C."/>
            <person name="Tapia R."/>
            <person name="Land M."/>
            <person name="Hauser L."/>
            <person name="Markowitz V."/>
            <person name="Cheng J.-F."/>
            <person name="Hugenholtz P."/>
            <person name="Woyke T."/>
            <person name="Wu D."/>
            <person name="Tindall B."/>
            <person name="Pomrenke H.G."/>
            <person name="Brambilla E."/>
            <person name="Klenk H.-P."/>
            <person name="Eisen J.A."/>
        </authorList>
    </citation>
    <scope>NUCLEOTIDE SEQUENCE [LARGE SCALE GENOMIC DNA]</scope>
    <source>
        <strain evidence="6">DSM 17093 / CIP 108686 / LMG 22925 / RQ-24</strain>
    </source>
</reference>
<dbReference type="Proteomes" id="UP000000379">
    <property type="component" value="Chromosome"/>
</dbReference>
<reference evidence="5 6" key="2">
    <citation type="journal article" date="2011" name="Stand. Genomic Sci.">
        <title>Complete genome sequence of Truepera radiovictrix type strain (RQ-24).</title>
        <authorList>
            <person name="Ivanova N."/>
            <person name="Rohde C."/>
            <person name="Munk C."/>
            <person name="Nolan M."/>
            <person name="Lucas S."/>
            <person name="Del Rio T.G."/>
            <person name="Tice H."/>
            <person name="Deshpande S."/>
            <person name="Cheng J.F."/>
            <person name="Tapia R."/>
            <person name="Han C."/>
            <person name="Goodwin L."/>
            <person name="Pitluck S."/>
            <person name="Liolios K."/>
            <person name="Mavromatis K."/>
            <person name="Mikhailova N."/>
            <person name="Pati A."/>
            <person name="Chen A."/>
            <person name="Palaniappan K."/>
            <person name="Land M."/>
            <person name="Hauser L."/>
            <person name="Chang Y.J."/>
            <person name="Jeffries C.D."/>
            <person name="Brambilla E."/>
            <person name="Rohde M."/>
            <person name="Goker M."/>
            <person name="Tindall B.J."/>
            <person name="Woyke T."/>
            <person name="Bristow J."/>
            <person name="Eisen J.A."/>
            <person name="Markowitz V."/>
            <person name="Hugenholtz P."/>
            <person name="Kyrpides N.C."/>
            <person name="Klenk H.P."/>
            <person name="Lapidus A."/>
        </authorList>
    </citation>
    <scope>NUCLEOTIDE SEQUENCE [LARGE SCALE GENOMIC DNA]</scope>
    <source>
        <strain evidence="6">DSM 17093 / CIP 108686 / LMG 22925 / RQ-24</strain>
    </source>
</reference>
<dbReference type="KEGG" id="tra:Trad_1727"/>
<dbReference type="CDD" id="cd01392">
    <property type="entry name" value="HTH_LacI"/>
    <property type="match status" value="1"/>
</dbReference>
<dbReference type="CDD" id="cd06267">
    <property type="entry name" value="PBP1_LacI_sugar_binding-like"/>
    <property type="match status" value="1"/>
</dbReference>
<dbReference type="PROSITE" id="PS50932">
    <property type="entry name" value="HTH_LACI_2"/>
    <property type="match status" value="1"/>
</dbReference>
<protein>
    <submittedName>
        <fullName evidence="5">Transcriptional regulator, LacI family</fullName>
    </submittedName>
</protein>
<dbReference type="Pfam" id="PF13377">
    <property type="entry name" value="Peripla_BP_3"/>
    <property type="match status" value="1"/>
</dbReference>
<dbReference type="STRING" id="649638.Trad_1727"/>
<evidence type="ECO:0000256" key="1">
    <source>
        <dbReference type="ARBA" id="ARBA00023015"/>
    </source>
</evidence>
<dbReference type="HOGENOM" id="CLU_037628_6_1_0"/>
<organism evidence="5 6">
    <name type="scientific">Truepera radiovictrix (strain DSM 17093 / CIP 108686 / LMG 22925 / RQ-24)</name>
    <dbReference type="NCBI Taxonomy" id="649638"/>
    <lineage>
        <taxon>Bacteria</taxon>
        <taxon>Thermotogati</taxon>
        <taxon>Deinococcota</taxon>
        <taxon>Deinococci</taxon>
        <taxon>Trueperales</taxon>
        <taxon>Trueperaceae</taxon>
        <taxon>Truepera</taxon>
    </lineage>
</organism>
<dbReference type="PROSITE" id="PS00356">
    <property type="entry name" value="HTH_LACI_1"/>
    <property type="match status" value="1"/>
</dbReference>
<dbReference type="SMART" id="SM00354">
    <property type="entry name" value="HTH_LACI"/>
    <property type="match status" value="1"/>
</dbReference>
<dbReference type="SUPFAM" id="SSF47413">
    <property type="entry name" value="lambda repressor-like DNA-binding domains"/>
    <property type="match status" value="1"/>
</dbReference>
<keyword evidence="1" id="KW-0805">Transcription regulation</keyword>
<dbReference type="SUPFAM" id="SSF53822">
    <property type="entry name" value="Periplasmic binding protein-like I"/>
    <property type="match status" value="1"/>
</dbReference>
<dbReference type="InterPro" id="IPR046335">
    <property type="entry name" value="LacI/GalR-like_sensor"/>
</dbReference>
<keyword evidence="6" id="KW-1185">Reference proteome</keyword>
<dbReference type="InterPro" id="IPR028082">
    <property type="entry name" value="Peripla_BP_I"/>
</dbReference>
<dbReference type="Gene3D" id="3.40.50.2300">
    <property type="match status" value="2"/>
</dbReference>
<dbReference type="Gene3D" id="1.10.260.40">
    <property type="entry name" value="lambda repressor-like DNA-binding domains"/>
    <property type="match status" value="1"/>
</dbReference>
<dbReference type="EMBL" id="CP002049">
    <property type="protein sequence ID" value="ADI14845.1"/>
    <property type="molecule type" value="Genomic_DNA"/>
</dbReference>
<dbReference type="InterPro" id="IPR010982">
    <property type="entry name" value="Lambda_DNA-bd_dom_sf"/>
</dbReference>
<evidence type="ECO:0000256" key="2">
    <source>
        <dbReference type="ARBA" id="ARBA00023125"/>
    </source>
</evidence>
<accession>D7CQ61</accession>
<sequence length="326" mass="34632">MADVARLAGVSKQTVSRVLNGTGRTSERTRRRVEQAIRELNYRRSGVARSLATNSSLTLGLVVPALDNPYYADIAQGAELAAWEAGYNLFLCNVFQDAGREGAALRSLEERGADGVIVDTPRLPDGALAELLGRYKAAVVIGREVPLEVASSIVVDDAAGVQLALGALHDAERRRVALLAGPDLYASSTVRREAFVRSERERGLFDPARVVIADTSPEASFAATLELLSRTPFDALVCFNDIMAAGALRALQVAGVRVPEEVAVVGHDDIPMAAWLSPPLATVRVPKREIGQRAVATLIAGLSGAANTRVVLTPELTVRESLSGMG</sequence>
<dbReference type="InterPro" id="IPR000843">
    <property type="entry name" value="HTH_LacI"/>
</dbReference>
<dbReference type="Pfam" id="PF00356">
    <property type="entry name" value="LacI"/>
    <property type="match status" value="1"/>
</dbReference>
<evidence type="ECO:0000313" key="5">
    <source>
        <dbReference type="EMBL" id="ADI14845.1"/>
    </source>
</evidence>
<feature type="domain" description="HTH lacI-type" evidence="4">
    <location>
        <begin position="1"/>
        <end position="53"/>
    </location>
</feature>
<evidence type="ECO:0000313" key="6">
    <source>
        <dbReference type="Proteomes" id="UP000000379"/>
    </source>
</evidence>
<evidence type="ECO:0000256" key="3">
    <source>
        <dbReference type="ARBA" id="ARBA00023163"/>
    </source>
</evidence>
<dbReference type="GO" id="GO:0003700">
    <property type="term" value="F:DNA-binding transcription factor activity"/>
    <property type="evidence" value="ECO:0007669"/>
    <property type="project" value="TreeGrafter"/>
</dbReference>
<dbReference type="GO" id="GO:0000976">
    <property type="term" value="F:transcription cis-regulatory region binding"/>
    <property type="evidence" value="ECO:0007669"/>
    <property type="project" value="TreeGrafter"/>
</dbReference>
<keyword evidence="2" id="KW-0238">DNA-binding</keyword>
<name>D7CQ61_TRURR</name>
<dbReference type="AlphaFoldDB" id="D7CQ61"/>